<dbReference type="EMBL" id="JACGWK010001876">
    <property type="protein sequence ID" value="KAL0281856.1"/>
    <property type="molecule type" value="Genomic_DNA"/>
</dbReference>
<accession>A0AAW2IIS6</accession>
<dbReference type="InterPro" id="IPR013103">
    <property type="entry name" value="RVT_2"/>
</dbReference>
<proteinExistence type="predicted"/>
<gene>
    <name evidence="2" type="ORF">Sangu_2984800</name>
</gene>
<comment type="caution">
    <text evidence="2">The sequence shown here is derived from an EMBL/GenBank/DDBJ whole genome shotgun (WGS) entry which is preliminary data.</text>
</comment>
<evidence type="ECO:0000313" key="2">
    <source>
        <dbReference type="EMBL" id="KAL0281856.1"/>
    </source>
</evidence>
<dbReference type="AlphaFoldDB" id="A0AAW2IIS6"/>
<reference evidence="2" key="2">
    <citation type="journal article" date="2024" name="Plant">
        <title>Genomic evolution and insights into agronomic trait innovations of Sesamum species.</title>
        <authorList>
            <person name="Miao H."/>
            <person name="Wang L."/>
            <person name="Qu L."/>
            <person name="Liu H."/>
            <person name="Sun Y."/>
            <person name="Le M."/>
            <person name="Wang Q."/>
            <person name="Wei S."/>
            <person name="Zheng Y."/>
            <person name="Lin W."/>
            <person name="Duan Y."/>
            <person name="Cao H."/>
            <person name="Xiong S."/>
            <person name="Wang X."/>
            <person name="Wei L."/>
            <person name="Li C."/>
            <person name="Ma Q."/>
            <person name="Ju M."/>
            <person name="Zhao R."/>
            <person name="Li G."/>
            <person name="Mu C."/>
            <person name="Tian Q."/>
            <person name="Mei H."/>
            <person name="Zhang T."/>
            <person name="Gao T."/>
            <person name="Zhang H."/>
        </authorList>
    </citation>
    <scope>NUCLEOTIDE SEQUENCE</scope>
    <source>
        <strain evidence="2">G01</strain>
    </source>
</reference>
<name>A0AAW2IIS6_9LAMI</name>
<reference evidence="2" key="1">
    <citation type="submission" date="2020-06" db="EMBL/GenBank/DDBJ databases">
        <authorList>
            <person name="Li T."/>
            <person name="Hu X."/>
            <person name="Zhang T."/>
            <person name="Song X."/>
            <person name="Zhang H."/>
            <person name="Dai N."/>
            <person name="Sheng W."/>
            <person name="Hou X."/>
            <person name="Wei L."/>
        </authorList>
    </citation>
    <scope>NUCLEOTIDE SEQUENCE</scope>
    <source>
        <strain evidence="2">G01</strain>
        <tissue evidence="2">Leaf</tissue>
    </source>
</reference>
<organism evidence="2">
    <name type="scientific">Sesamum angustifolium</name>
    <dbReference type="NCBI Taxonomy" id="2727405"/>
    <lineage>
        <taxon>Eukaryota</taxon>
        <taxon>Viridiplantae</taxon>
        <taxon>Streptophyta</taxon>
        <taxon>Embryophyta</taxon>
        <taxon>Tracheophyta</taxon>
        <taxon>Spermatophyta</taxon>
        <taxon>Magnoliopsida</taxon>
        <taxon>eudicotyledons</taxon>
        <taxon>Gunneridae</taxon>
        <taxon>Pentapetalae</taxon>
        <taxon>asterids</taxon>
        <taxon>lamiids</taxon>
        <taxon>Lamiales</taxon>
        <taxon>Pedaliaceae</taxon>
        <taxon>Sesamum</taxon>
    </lineage>
</organism>
<evidence type="ECO:0000259" key="1">
    <source>
        <dbReference type="Pfam" id="PF07727"/>
    </source>
</evidence>
<feature type="domain" description="Reverse transcriptase Ty1/copia-type" evidence="1">
    <location>
        <begin position="11"/>
        <end position="54"/>
    </location>
</feature>
<dbReference type="Pfam" id="PF07727">
    <property type="entry name" value="RVT_2"/>
    <property type="match status" value="1"/>
</dbReference>
<protein>
    <submittedName>
        <fullName evidence="2">Retrovirus-related Pol polyprotein from transposon RE2</fullName>
    </submittedName>
</protein>
<sequence>MRHELDALEKNHTWDVTTLPDGKKATGCKWVYKRKLRDDGSVDRYKAQLVAKGYN</sequence>